<dbReference type="EMBL" id="JALLAZ020000122">
    <property type="protein sequence ID" value="KAL3803261.1"/>
    <property type="molecule type" value="Genomic_DNA"/>
</dbReference>
<evidence type="ECO:0000313" key="3">
    <source>
        <dbReference type="Proteomes" id="UP001530315"/>
    </source>
</evidence>
<feature type="region of interest" description="Disordered" evidence="1">
    <location>
        <begin position="1"/>
        <end position="90"/>
    </location>
</feature>
<protein>
    <submittedName>
        <fullName evidence="2">Uncharacterized protein</fullName>
    </submittedName>
</protein>
<dbReference type="Proteomes" id="UP001530315">
    <property type="component" value="Unassembled WGS sequence"/>
</dbReference>
<evidence type="ECO:0000256" key="1">
    <source>
        <dbReference type="SAM" id="MobiDB-lite"/>
    </source>
</evidence>
<feature type="compositionally biased region" description="Acidic residues" evidence="1">
    <location>
        <begin position="60"/>
        <end position="70"/>
    </location>
</feature>
<reference evidence="2 3" key="1">
    <citation type="submission" date="2024-10" db="EMBL/GenBank/DDBJ databases">
        <title>Updated reference genomes for cyclostephanoid diatoms.</title>
        <authorList>
            <person name="Roberts W.R."/>
            <person name="Alverson A.J."/>
        </authorList>
    </citation>
    <scope>NUCLEOTIDE SEQUENCE [LARGE SCALE GENOMIC DNA]</scope>
    <source>
        <strain evidence="2 3">AJA276-08</strain>
    </source>
</reference>
<proteinExistence type="predicted"/>
<evidence type="ECO:0000313" key="2">
    <source>
        <dbReference type="EMBL" id="KAL3803261.1"/>
    </source>
</evidence>
<keyword evidence="3" id="KW-1185">Reference proteome</keyword>
<gene>
    <name evidence="2" type="ORF">ACHAW5_011233</name>
</gene>
<sequence>MPPDSPASPPDEDRSCRRRPTLNDGWGVRFCEYDDDISKKTGDGTASTIRDRIGQRIGAGDDDEDSNDDVDPGKGSDDDGSDGGSDGSARDEEILRDLGLSDALAVDEDGLDASQDVDDFHPEALRSFRVLWELLAQWATPSTVDLVLGYRGKCEIPSRVHPRRHDAEGYDSATASLARNDVDIGASRRAGIISMLKMNVPRSLSKLRRARAANARDGVEIIDRKNVEQ</sequence>
<comment type="caution">
    <text evidence="2">The sequence shown here is derived from an EMBL/GenBank/DDBJ whole genome shotgun (WGS) entry which is preliminary data.</text>
</comment>
<dbReference type="AlphaFoldDB" id="A0ABD3QW48"/>
<accession>A0ABD3QW48</accession>
<name>A0ABD3QW48_9STRA</name>
<organism evidence="2 3">
    <name type="scientific">Stephanodiscus triporus</name>
    <dbReference type="NCBI Taxonomy" id="2934178"/>
    <lineage>
        <taxon>Eukaryota</taxon>
        <taxon>Sar</taxon>
        <taxon>Stramenopiles</taxon>
        <taxon>Ochrophyta</taxon>
        <taxon>Bacillariophyta</taxon>
        <taxon>Coscinodiscophyceae</taxon>
        <taxon>Thalassiosirophycidae</taxon>
        <taxon>Stephanodiscales</taxon>
        <taxon>Stephanodiscaceae</taxon>
        <taxon>Stephanodiscus</taxon>
    </lineage>
</organism>